<gene>
    <name evidence="7" type="ordered locus">Gbro_3248</name>
</gene>
<reference evidence="8" key="1">
    <citation type="submission" date="2009-10" db="EMBL/GenBank/DDBJ databases">
        <title>The complete chromosome of Gordonia bronchialis DSM 43247.</title>
        <authorList>
            <consortium name="US DOE Joint Genome Institute (JGI-PGF)"/>
            <person name="Lucas S."/>
            <person name="Copeland A."/>
            <person name="Lapidus A."/>
            <person name="Glavina del Rio T."/>
            <person name="Dalin E."/>
            <person name="Tice H."/>
            <person name="Bruce D."/>
            <person name="Goodwin L."/>
            <person name="Pitluck S."/>
            <person name="Kyrpides N."/>
            <person name="Mavromatis K."/>
            <person name="Ivanova N."/>
            <person name="Ovchinnikova G."/>
            <person name="Saunders E."/>
            <person name="Brettin T."/>
            <person name="Detter J.C."/>
            <person name="Han C."/>
            <person name="Larimer F."/>
            <person name="Land M."/>
            <person name="Hauser L."/>
            <person name="Markowitz V."/>
            <person name="Cheng J.-F."/>
            <person name="Hugenholtz P."/>
            <person name="Woyke T."/>
            <person name="Wu D."/>
            <person name="Jando M."/>
            <person name="Schneider S."/>
            <person name="Goeker M."/>
            <person name="Klenk H.-P."/>
            <person name="Eisen J.A."/>
        </authorList>
    </citation>
    <scope>NUCLEOTIDE SEQUENCE [LARGE SCALE GENOMIC DNA]</scope>
    <source>
        <strain evidence="8">ATCC 25592 / DSM 43247 / BCRC 13721 / JCM 3198 / KCTC 3076 / NBRC 16047 / NCTC 10667</strain>
    </source>
</reference>
<keyword evidence="5" id="KW-0804">Transcription</keyword>
<keyword evidence="3" id="KW-0238">DNA-binding</keyword>
<dbReference type="Gene3D" id="3.40.190.10">
    <property type="entry name" value="Periplasmic binding protein-like II"/>
    <property type="match status" value="2"/>
</dbReference>
<dbReference type="GO" id="GO:0003700">
    <property type="term" value="F:DNA-binding transcription factor activity"/>
    <property type="evidence" value="ECO:0007669"/>
    <property type="project" value="InterPro"/>
</dbReference>
<sequence>MSTTPIPEPPLDTRRLQQFVAVAEEPTLSDAAARTFVTQQALSAAIRTLERELGVELFDRSRRQLALTDAGRSLYAGARSLLAGAAGLARDVRQSAAGTPDPFVIGHSPALTGGEVYDIIGAGLDRHGDCAVTARQLFPAAFRDELLDGSVDLVLRRGVATPPGLASAIVTYHRLRVAVGIRHPLAGNRGLTMPQIASYPIMVWAPEHQSFYTDFLVAHCRRSGFEPELRVDPIQGTPPSTAVLRDDEVCAFVTEPAGPLHRGRAVVIELDPAPLVPVQALWIPHTESVFRAALLQMDS</sequence>
<dbReference type="RefSeq" id="WP_012834969.1">
    <property type="nucleotide sequence ID" value="NC_013441.1"/>
</dbReference>
<dbReference type="InterPro" id="IPR036390">
    <property type="entry name" value="WH_DNA-bd_sf"/>
</dbReference>
<evidence type="ECO:0000256" key="1">
    <source>
        <dbReference type="ARBA" id="ARBA00009437"/>
    </source>
</evidence>
<name>D0LCW0_GORB4</name>
<dbReference type="GO" id="GO:0032993">
    <property type="term" value="C:protein-DNA complex"/>
    <property type="evidence" value="ECO:0007669"/>
    <property type="project" value="TreeGrafter"/>
</dbReference>
<dbReference type="eggNOG" id="COG0583">
    <property type="taxonomic scope" value="Bacteria"/>
</dbReference>
<dbReference type="HOGENOM" id="CLU_039613_6_4_11"/>
<dbReference type="FunFam" id="1.10.10.10:FF:000001">
    <property type="entry name" value="LysR family transcriptional regulator"/>
    <property type="match status" value="1"/>
</dbReference>
<keyword evidence="8" id="KW-1185">Reference proteome</keyword>
<evidence type="ECO:0000313" key="8">
    <source>
        <dbReference type="Proteomes" id="UP000001219"/>
    </source>
</evidence>
<dbReference type="GO" id="GO:0003677">
    <property type="term" value="F:DNA binding"/>
    <property type="evidence" value="ECO:0007669"/>
    <property type="project" value="UniProtKB-KW"/>
</dbReference>
<dbReference type="SUPFAM" id="SSF53850">
    <property type="entry name" value="Periplasmic binding protein-like II"/>
    <property type="match status" value="1"/>
</dbReference>
<dbReference type="Gene3D" id="1.10.10.10">
    <property type="entry name" value="Winged helix-like DNA-binding domain superfamily/Winged helix DNA-binding domain"/>
    <property type="match status" value="1"/>
</dbReference>
<dbReference type="PANTHER" id="PTHR30346">
    <property type="entry name" value="TRANSCRIPTIONAL DUAL REGULATOR HCAR-RELATED"/>
    <property type="match status" value="1"/>
</dbReference>
<dbReference type="SUPFAM" id="SSF46785">
    <property type="entry name" value="Winged helix' DNA-binding domain"/>
    <property type="match status" value="1"/>
</dbReference>
<proteinExistence type="inferred from homology"/>
<evidence type="ECO:0000256" key="3">
    <source>
        <dbReference type="ARBA" id="ARBA00023125"/>
    </source>
</evidence>
<comment type="similarity">
    <text evidence="1">Belongs to the LysR transcriptional regulatory family.</text>
</comment>
<dbReference type="EMBL" id="CP001802">
    <property type="protein sequence ID" value="ACY22453.1"/>
    <property type="molecule type" value="Genomic_DNA"/>
</dbReference>
<evidence type="ECO:0000256" key="4">
    <source>
        <dbReference type="ARBA" id="ARBA00023159"/>
    </source>
</evidence>
<evidence type="ECO:0000256" key="5">
    <source>
        <dbReference type="ARBA" id="ARBA00023163"/>
    </source>
</evidence>
<dbReference type="InterPro" id="IPR000847">
    <property type="entry name" value="LysR_HTH_N"/>
</dbReference>
<evidence type="ECO:0000256" key="2">
    <source>
        <dbReference type="ARBA" id="ARBA00023015"/>
    </source>
</evidence>
<keyword evidence="2" id="KW-0805">Transcription regulation</keyword>
<dbReference type="STRING" id="526226.Gbro_3248"/>
<dbReference type="InterPro" id="IPR005119">
    <property type="entry name" value="LysR_subst-bd"/>
</dbReference>
<dbReference type="KEGG" id="gbr:Gbro_3248"/>
<dbReference type="PROSITE" id="PS50931">
    <property type="entry name" value="HTH_LYSR"/>
    <property type="match status" value="1"/>
</dbReference>
<dbReference type="Proteomes" id="UP000001219">
    <property type="component" value="Chromosome"/>
</dbReference>
<accession>D0LCW0</accession>
<feature type="domain" description="HTH lysR-type" evidence="6">
    <location>
        <begin position="11"/>
        <end position="68"/>
    </location>
</feature>
<organism evidence="7 8">
    <name type="scientific">Gordonia bronchialis (strain ATCC 25592 / DSM 43247 / BCRC 13721 / JCM 3198 / KCTC 3076 / NBRC 16047 / NCTC 10667)</name>
    <name type="common">Rhodococcus bronchialis</name>
    <dbReference type="NCBI Taxonomy" id="526226"/>
    <lineage>
        <taxon>Bacteria</taxon>
        <taxon>Bacillati</taxon>
        <taxon>Actinomycetota</taxon>
        <taxon>Actinomycetes</taxon>
        <taxon>Mycobacteriales</taxon>
        <taxon>Gordoniaceae</taxon>
        <taxon>Gordonia</taxon>
    </lineage>
</organism>
<keyword evidence="4" id="KW-0010">Activator</keyword>
<dbReference type="Pfam" id="PF03466">
    <property type="entry name" value="LysR_substrate"/>
    <property type="match status" value="1"/>
</dbReference>
<dbReference type="Pfam" id="PF00126">
    <property type="entry name" value="HTH_1"/>
    <property type="match status" value="1"/>
</dbReference>
<reference evidence="7 8" key="2">
    <citation type="journal article" date="2010" name="Stand. Genomic Sci.">
        <title>Complete genome sequence of Gordonia bronchialis type strain (3410).</title>
        <authorList>
            <person name="Ivanova N."/>
            <person name="Sikorski J."/>
            <person name="Jando M."/>
            <person name="Lapidus A."/>
            <person name="Nolan M."/>
            <person name="Lucas S."/>
            <person name="Del Rio T.G."/>
            <person name="Tice H."/>
            <person name="Copeland A."/>
            <person name="Cheng J.F."/>
            <person name="Chen F."/>
            <person name="Bruce D."/>
            <person name="Goodwin L."/>
            <person name="Pitluck S."/>
            <person name="Mavromatis K."/>
            <person name="Ovchinnikova G."/>
            <person name="Pati A."/>
            <person name="Chen A."/>
            <person name="Palaniappan K."/>
            <person name="Land M."/>
            <person name="Hauser L."/>
            <person name="Chang Y.J."/>
            <person name="Jeffries C.D."/>
            <person name="Chain P."/>
            <person name="Saunders E."/>
            <person name="Han C."/>
            <person name="Detter J.C."/>
            <person name="Brettin T."/>
            <person name="Rohde M."/>
            <person name="Goker M."/>
            <person name="Bristow J."/>
            <person name="Eisen J.A."/>
            <person name="Markowitz V."/>
            <person name="Hugenholtz P."/>
            <person name="Klenk H.P."/>
            <person name="Kyrpides N.C."/>
        </authorList>
    </citation>
    <scope>NUCLEOTIDE SEQUENCE [LARGE SCALE GENOMIC DNA]</scope>
    <source>
        <strain evidence="8">ATCC 25592 / DSM 43247 / BCRC 13721 / JCM 3198 / KCTC 3076 / NBRC 16047 / NCTC 10667</strain>
    </source>
</reference>
<dbReference type="AlphaFoldDB" id="D0LCW0"/>
<evidence type="ECO:0000259" key="6">
    <source>
        <dbReference type="PROSITE" id="PS50931"/>
    </source>
</evidence>
<protein>
    <submittedName>
        <fullName evidence="7">Regulatory protein LysR</fullName>
    </submittedName>
</protein>
<evidence type="ECO:0000313" key="7">
    <source>
        <dbReference type="EMBL" id="ACY22453.1"/>
    </source>
</evidence>
<dbReference type="PRINTS" id="PR00039">
    <property type="entry name" value="HTHLYSR"/>
</dbReference>
<dbReference type="PANTHER" id="PTHR30346:SF0">
    <property type="entry name" value="HCA OPERON TRANSCRIPTIONAL ACTIVATOR HCAR"/>
    <property type="match status" value="1"/>
</dbReference>
<dbReference type="InterPro" id="IPR036388">
    <property type="entry name" value="WH-like_DNA-bd_sf"/>
</dbReference>